<dbReference type="EMBL" id="CP040908">
    <property type="protein sequence ID" value="QLL59715.1"/>
    <property type="molecule type" value="Genomic_DNA"/>
</dbReference>
<dbReference type="RefSeq" id="WP_180905562.1">
    <property type="nucleotide sequence ID" value="NZ_CP040908.1"/>
</dbReference>
<dbReference type="InterPro" id="IPR008969">
    <property type="entry name" value="CarboxyPept-like_regulatory"/>
</dbReference>
<proteinExistence type="predicted"/>
<protein>
    <recommendedName>
        <fullName evidence="4">Carboxypeptidase-like regulatory domain-containing protein</fullName>
    </recommendedName>
</protein>
<name>A0A7H9DXC1_9FLAO</name>
<feature type="signal peptide" evidence="1">
    <location>
        <begin position="1"/>
        <end position="19"/>
    </location>
</feature>
<evidence type="ECO:0000313" key="3">
    <source>
        <dbReference type="Proteomes" id="UP000510643"/>
    </source>
</evidence>
<sequence>MSRIKYIILLNLLSVFTFAQTTLITGKVVIDDGIAGQDVVDNILVTNESTNAKAFTNASGMFSIKASVGDELIFTHDFYIERKIKITSDILAKGMLTIHLNIETIELAEARINTLDKNFKNNIKLKYDQVDEMYKQLNLGIDPNLRFRKIDPNATSNIGSFGLLNPAAWITAISGQRKREKRQYEYFKKEDRIKDLENYFTPNYFIETLNIPENKVSEYVKYCYINFELDKLVTANNYDKITQILEEQAPIYLSKIQKNE</sequence>
<dbReference type="SUPFAM" id="SSF49464">
    <property type="entry name" value="Carboxypeptidase regulatory domain-like"/>
    <property type="match status" value="1"/>
</dbReference>
<accession>A0A7H9DXC1</accession>
<keyword evidence="1" id="KW-0732">Signal</keyword>
<organism evidence="2 3">
    <name type="scientific">Empedobacter falsenii</name>
    <dbReference type="NCBI Taxonomy" id="343874"/>
    <lineage>
        <taxon>Bacteria</taxon>
        <taxon>Pseudomonadati</taxon>
        <taxon>Bacteroidota</taxon>
        <taxon>Flavobacteriia</taxon>
        <taxon>Flavobacteriales</taxon>
        <taxon>Weeksellaceae</taxon>
        <taxon>Empedobacter</taxon>
    </lineage>
</organism>
<evidence type="ECO:0000313" key="2">
    <source>
        <dbReference type="EMBL" id="QLL59715.1"/>
    </source>
</evidence>
<dbReference type="KEGG" id="efal:FH779_17200"/>
<gene>
    <name evidence="2" type="ORF">FH779_17200</name>
</gene>
<reference evidence="2 3" key="1">
    <citation type="submission" date="2019-06" db="EMBL/GenBank/DDBJ databases">
        <title>Emergence of pandrug resistant Empedobacter falsenii in China.</title>
        <authorList>
            <person name="Dong N."/>
            <person name="Chen S."/>
            <person name="Zhang R."/>
        </authorList>
    </citation>
    <scope>NUCLEOTIDE SEQUENCE [LARGE SCALE GENOMIC DNA]</scope>
    <source>
        <strain evidence="2 3">1681-1</strain>
    </source>
</reference>
<dbReference type="Proteomes" id="UP000510643">
    <property type="component" value="Chromosome"/>
</dbReference>
<dbReference type="AlphaFoldDB" id="A0A7H9DXC1"/>
<feature type="chain" id="PRO_5028894545" description="Carboxypeptidase-like regulatory domain-containing protein" evidence="1">
    <location>
        <begin position="20"/>
        <end position="260"/>
    </location>
</feature>
<keyword evidence="3" id="KW-1185">Reference proteome</keyword>
<evidence type="ECO:0008006" key="4">
    <source>
        <dbReference type="Google" id="ProtNLM"/>
    </source>
</evidence>
<dbReference type="GeneID" id="78403228"/>
<evidence type="ECO:0000256" key="1">
    <source>
        <dbReference type="SAM" id="SignalP"/>
    </source>
</evidence>